<dbReference type="AlphaFoldDB" id="A0A1D1Y849"/>
<dbReference type="PROSITE" id="PS00686">
    <property type="entry name" value="NFYA_HAP2_1"/>
    <property type="match status" value="1"/>
</dbReference>
<evidence type="ECO:0000313" key="11">
    <source>
        <dbReference type="EMBL" id="JAT57611.1"/>
    </source>
</evidence>
<dbReference type="PRINTS" id="PR00616">
    <property type="entry name" value="CCAATSUBUNTB"/>
</dbReference>
<gene>
    <name evidence="10" type="primary">NFYA1_3</name>
    <name evidence="11" type="synonym">NFYA1_0</name>
    <name evidence="11" type="ORF">g.118447</name>
    <name evidence="10" type="ORF">g.118448</name>
</gene>
<evidence type="ECO:0000256" key="4">
    <source>
        <dbReference type="ARBA" id="ARBA00023159"/>
    </source>
</evidence>
<feature type="region of interest" description="Disordered" evidence="9">
    <location>
        <begin position="252"/>
        <end position="285"/>
    </location>
</feature>
<evidence type="ECO:0000313" key="10">
    <source>
        <dbReference type="EMBL" id="JAT50791.1"/>
    </source>
</evidence>
<evidence type="ECO:0000256" key="9">
    <source>
        <dbReference type="SAM" id="MobiDB-lite"/>
    </source>
</evidence>
<keyword evidence="5 8" id="KW-0804">Transcription</keyword>
<dbReference type="EMBL" id="GDJX01017145">
    <property type="protein sequence ID" value="JAT50791.1"/>
    <property type="molecule type" value="Transcribed_RNA"/>
</dbReference>
<evidence type="ECO:0000256" key="8">
    <source>
        <dbReference type="RuleBase" id="RU367155"/>
    </source>
</evidence>
<keyword evidence="6 8" id="KW-0539">Nucleus</keyword>
<dbReference type="GO" id="GO:0003700">
    <property type="term" value="F:DNA-binding transcription factor activity"/>
    <property type="evidence" value="ECO:0007669"/>
    <property type="project" value="UniProtKB-UniRule"/>
</dbReference>
<dbReference type="Gene3D" id="6.10.250.2430">
    <property type="match status" value="1"/>
</dbReference>
<proteinExistence type="inferred from homology"/>
<comment type="subunit">
    <text evidence="7">Heterotrimeric transcription factor composed of three components, NF-YA, NF-YB and NF-YC. NF-YB and NF-YC must interact and dimerize for NF-YA association and DNA binding.</text>
</comment>
<organism evidence="10">
    <name type="scientific">Anthurium amnicola</name>
    <dbReference type="NCBI Taxonomy" id="1678845"/>
    <lineage>
        <taxon>Eukaryota</taxon>
        <taxon>Viridiplantae</taxon>
        <taxon>Streptophyta</taxon>
        <taxon>Embryophyta</taxon>
        <taxon>Tracheophyta</taxon>
        <taxon>Spermatophyta</taxon>
        <taxon>Magnoliopsida</taxon>
        <taxon>Liliopsida</taxon>
        <taxon>Araceae</taxon>
        <taxon>Pothoideae</taxon>
        <taxon>Potheae</taxon>
        <taxon>Anthurium</taxon>
    </lineage>
</organism>
<evidence type="ECO:0000256" key="6">
    <source>
        <dbReference type="ARBA" id="ARBA00023242"/>
    </source>
</evidence>
<evidence type="ECO:0000256" key="1">
    <source>
        <dbReference type="ARBA" id="ARBA00004123"/>
    </source>
</evidence>
<feature type="compositionally biased region" description="Polar residues" evidence="9">
    <location>
        <begin position="252"/>
        <end position="275"/>
    </location>
</feature>
<evidence type="ECO:0000256" key="3">
    <source>
        <dbReference type="ARBA" id="ARBA00023125"/>
    </source>
</evidence>
<feature type="region of interest" description="Disordered" evidence="9">
    <location>
        <begin position="1"/>
        <end position="26"/>
    </location>
</feature>
<dbReference type="GO" id="GO:0003677">
    <property type="term" value="F:DNA binding"/>
    <property type="evidence" value="ECO:0007669"/>
    <property type="project" value="UniProtKB-KW"/>
</dbReference>
<feature type="compositionally biased region" description="Polar residues" evidence="9">
    <location>
        <begin position="1"/>
        <end position="11"/>
    </location>
</feature>
<dbReference type="InterPro" id="IPR001289">
    <property type="entry name" value="NFYA"/>
</dbReference>
<evidence type="ECO:0000256" key="5">
    <source>
        <dbReference type="ARBA" id="ARBA00023163"/>
    </source>
</evidence>
<evidence type="ECO:0000256" key="7">
    <source>
        <dbReference type="ARBA" id="ARBA00025911"/>
    </source>
</evidence>
<dbReference type="InterPro" id="IPR018362">
    <property type="entry name" value="CCAAT-binding_factor_CS"/>
</dbReference>
<protein>
    <recommendedName>
        <fullName evidence="8">Nuclear transcription factor Y subunit</fullName>
    </recommendedName>
</protein>
<comment type="similarity">
    <text evidence="8">Belongs to the NFYA/HAP2 subunit family.</text>
</comment>
<keyword evidence="2 8" id="KW-0805">Transcription regulation</keyword>
<evidence type="ECO:0000256" key="2">
    <source>
        <dbReference type="ARBA" id="ARBA00023015"/>
    </source>
</evidence>
<name>A0A1D1Y849_9ARAE</name>
<dbReference type="Pfam" id="PF02045">
    <property type="entry name" value="CBFB_NFYA"/>
    <property type="match status" value="1"/>
</dbReference>
<reference evidence="10" key="1">
    <citation type="submission" date="2015-07" db="EMBL/GenBank/DDBJ databases">
        <title>Transcriptome Assembly of Anthurium amnicola.</title>
        <authorList>
            <person name="Suzuki J."/>
        </authorList>
    </citation>
    <scope>NUCLEOTIDE SEQUENCE</scope>
</reference>
<keyword evidence="4" id="KW-0010">Activator</keyword>
<dbReference type="SMART" id="SM00521">
    <property type="entry name" value="CBF"/>
    <property type="match status" value="1"/>
</dbReference>
<dbReference type="GO" id="GO:0016602">
    <property type="term" value="C:CCAAT-binding factor complex"/>
    <property type="evidence" value="ECO:0007669"/>
    <property type="project" value="InterPro"/>
</dbReference>
<dbReference type="EMBL" id="GDJX01010325">
    <property type="protein sequence ID" value="JAT57611.1"/>
    <property type="molecule type" value="Transcribed_RNA"/>
</dbReference>
<dbReference type="PROSITE" id="PS51152">
    <property type="entry name" value="NFYA_HAP2_2"/>
    <property type="match status" value="1"/>
</dbReference>
<accession>A0A1D1Y849</accession>
<comment type="subcellular location">
    <subcellularLocation>
        <location evidence="1 8">Nucleus</location>
    </subcellularLocation>
</comment>
<sequence length="346" mass="38004">MQSKSNQNDGNNIDADPNVVSPSMVCSQPWWRGAGYHASPTVLHELASKSPSLDNLDGGKGGGGGQSPQDNGIHEAAGMSKENEDMISPAGSDGNSGKEQHLQSVTSAMPSIVAEYLIPHPQLELGHSIACAPYLYPETYYNGLLSAYGAQPLVPPQLLGMPHTRMPLPLEMAEEPVYVNAKQYHGILRRRQSRAKAELENKLIKVRKPYLHESRHQHAMRRARGCGGRFLNTKKVDAPVIDPRCEKAESSYEVQSLQPSSSVHESLPSTYSGNHTTKKVKGPVDQDLCDPHTYIDGNRAYQQQLSNFPLSAFRSISDERTEEGDCSGQRQNRMLVNQAPNRVVTI</sequence>
<comment type="function">
    <text evidence="8">Component of the sequence-specific heterotrimeric transcription factor (NF-Y) which specifically recognizes a 5'-CCAAT-3' box motif found in the promoters of its target genes.</text>
</comment>
<dbReference type="PANTHER" id="PTHR12632">
    <property type="entry name" value="TRANSCRIPTION FACTOR NF-Y ALPHA-RELATED"/>
    <property type="match status" value="1"/>
</dbReference>
<feature type="region of interest" description="Disordered" evidence="9">
    <location>
        <begin position="49"/>
        <end position="74"/>
    </location>
</feature>
<keyword evidence="3 8" id="KW-0238">DNA-binding</keyword>